<dbReference type="Pfam" id="PF13439">
    <property type="entry name" value="Glyco_transf_4"/>
    <property type="match status" value="1"/>
</dbReference>
<proteinExistence type="predicted"/>
<dbReference type="RefSeq" id="WP_253057663.1">
    <property type="nucleotide sequence ID" value="NZ_JAMXWM010000001.1"/>
</dbReference>
<gene>
    <name evidence="3" type="ORF">ACFSUE_10755</name>
</gene>
<feature type="domain" description="Glycosyl transferase family 1" evidence="1">
    <location>
        <begin position="198"/>
        <end position="355"/>
    </location>
</feature>
<evidence type="ECO:0000313" key="4">
    <source>
        <dbReference type="Proteomes" id="UP001597399"/>
    </source>
</evidence>
<evidence type="ECO:0000313" key="3">
    <source>
        <dbReference type="EMBL" id="MFD2694102.1"/>
    </source>
</evidence>
<dbReference type="PANTHER" id="PTHR12526">
    <property type="entry name" value="GLYCOSYLTRANSFERASE"/>
    <property type="match status" value="1"/>
</dbReference>
<dbReference type="Proteomes" id="UP001597399">
    <property type="component" value="Unassembled WGS sequence"/>
</dbReference>
<dbReference type="InterPro" id="IPR028098">
    <property type="entry name" value="Glyco_trans_4-like_N"/>
</dbReference>
<comment type="caution">
    <text evidence="3">The sequence shown here is derived from an EMBL/GenBank/DDBJ whole genome shotgun (WGS) entry which is preliminary data.</text>
</comment>
<accession>A0ABW5S5A4</accession>
<keyword evidence="3" id="KW-0328">Glycosyltransferase</keyword>
<dbReference type="GO" id="GO:0016757">
    <property type="term" value="F:glycosyltransferase activity"/>
    <property type="evidence" value="ECO:0007669"/>
    <property type="project" value="UniProtKB-KW"/>
</dbReference>
<feature type="domain" description="Glycosyltransferase subfamily 4-like N-terminal" evidence="2">
    <location>
        <begin position="14"/>
        <end position="192"/>
    </location>
</feature>
<dbReference type="Gene3D" id="3.40.50.2000">
    <property type="entry name" value="Glycogen Phosphorylase B"/>
    <property type="match status" value="2"/>
</dbReference>
<organism evidence="3 4">
    <name type="scientific">Sporolactobacillus shoreicorticis</name>
    <dbReference type="NCBI Taxonomy" id="1923877"/>
    <lineage>
        <taxon>Bacteria</taxon>
        <taxon>Bacillati</taxon>
        <taxon>Bacillota</taxon>
        <taxon>Bacilli</taxon>
        <taxon>Bacillales</taxon>
        <taxon>Sporolactobacillaceae</taxon>
        <taxon>Sporolactobacillus</taxon>
    </lineage>
</organism>
<sequence>MNICIINERFNKRGGVGRVATEVANMLHTDGYQVSLIDFSGENVYTYEVNEKIKRPHAISKLSFKKKLIRKILNGKFYLDHKSLNINWIYKKQINDLLRYLENNVFDIIIVCQGLLTSFIPKIKNEIPKIKIVAWQHNEYEIYTQYYYKKFIHNYICGIKKADLVVCLTEKDCQKFKELNENSIFIYNPITIENNEGKTTDLKQKNIIFVGRLLMKQKGLNYLIEIGKKLPNGWRILVAGEGKDKKLFKKLIIENELQDKIILKGNLYNKDLIKFYLSGSIFISTSRWEGFGLVLTEAMLFGLPIVSFKNNGPFEILKRHENYYGILIERGNIDGFISEIINLIKNPDVLTEYQKKSLERVQDFKKERILENWNEKLKKTYFSDDCEERI</sequence>
<keyword evidence="4" id="KW-1185">Reference proteome</keyword>
<evidence type="ECO:0000259" key="1">
    <source>
        <dbReference type="Pfam" id="PF00534"/>
    </source>
</evidence>
<dbReference type="EMBL" id="JBHUMQ010000026">
    <property type="protein sequence ID" value="MFD2694102.1"/>
    <property type="molecule type" value="Genomic_DNA"/>
</dbReference>
<dbReference type="PANTHER" id="PTHR12526:SF630">
    <property type="entry name" value="GLYCOSYLTRANSFERASE"/>
    <property type="match status" value="1"/>
</dbReference>
<dbReference type="Pfam" id="PF00534">
    <property type="entry name" value="Glycos_transf_1"/>
    <property type="match status" value="1"/>
</dbReference>
<protein>
    <submittedName>
        <fullName evidence="3">Glycosyltransferase</fullName>
        <ecNumber evidence="3">2.4.-.-</ecNumber>
    </submittedName>
</protein>
<reference evidence="4" key="1">
    <citation type="journal article" date="2019" name="Int. J. Syst. Evol. Microbiol.">
        <title>The Global Catalogue of Microorganisms (GCM) 10K type strain sequencing project: providing services to taxonomists for standard genome sequencing and annotation.</title>
        <authorList>
            <consortium name="The Broad Institute Genomics Platform"/>
            <consortium name="The Broad Institute Genome Sequencing Center for Infectious Disease"/>
            <person name="Wu L."/>
            <person name="Ma J."/>
        </authorList>
    </citation>
    <scope>NUCLEOTIDE SEQUENCE [LARGE SCALE GENOMIC DNA]</scope>
    <source>
        <strain evidence="4">TISTR 2466</strain>
    </source>
</reference>
<name>A0ABW5S5A4_9BACL</name>
<dbReference type="InterPro" id="IPR001296">
    <property type="entry name" value="Glyco_trans_1"/>
</dbReference>
<dbReference type="EC" id="2.4.-.-" evidence="3"/>
<evidence type="ECO:0000259" key="2">
    <source>
        <dbReference type="Pfam" id="PF13439"/>
    </source>
</evidence>
<dbReference type="SUPFAM" id="SSF53756">
    <property type="entry name" value="UDP-Glycosyltransferase/glycogen phosphorylase"/>
    <property type="match status" value="1"/>
</dbReference>
<keyword evidence="3" id="KW-0808">Transferase</keyword>